<evidence type="ECO:0000313" key="8">
    <source>
        <dbReference type="Proteomes" id="UP000676565"/>
    </source>
</evidence>
<accession>A0ABS5BYY0</accession>
<evidence type="ECO:0000313" key="7">
    <source>
        <dbReference type="EMBL" id="MBP3958863.1"/>
    </source>
</evidence>
<feature type="transmembrane region" description="Helical" evidence="5">
    <location>
        <begin position="129"/>
        <end position="145"/>
    </location>
</feature>
<evidence type="ECO:0000256" key="4">
    <source>
        <dbReference type="ARBA" id="ARBA00023136"/>
    </source>
</evidence>
<dbReference type="RefSeq" id="WP_210659234.1">
    <property type="nucleotide sequence ID" value="NZ_JAGKQQ010000001.1"/>
</dbReference>
<dbReference type="Gene3D" id="1.20.1420.30">
    <property type="entry name" value="NCX, central ion-binding region"/>
    <property type="match status" value="2"/>
</dbReference>
<feature type="transmembrane region" description="Helical" evidence="5">
    <location>
        <begin position="6"/>
        <end position="26"/>
    </location>
</feature>
<feature type="domain" description="Sodium/calcium exchanger membrane region" evidence="6">
    <location>
        <begin position="173"/>
        <end position="311"/>
    </location>
</feature>
<reference evidence="7 8" key="1">
    <citation type="submission" date="2021-04" db="EMBL/GenBank/DDBJ databases">
        <authorList>
            <person name="Ivanova A."/>
        </authorList>
    </citation>
    <scope>NUCLEOTIDE SEQUENCE [LARGE SCALE GENOMIC DNA]</scope>
    <source>
        <strain evidence="7 8">G18</strain>
    </source>
</reference>
<comment type="caution">
    <text evidence="7">The sequence shown here is derived from an EMBL/GenBank/DDBJ whole genome shotgun (WGS) entry which is preliminary data.</text>
</comment>
<feature type="transmembrane region" description="Helical" evidence="5">
    <location>
        <begin position="261"/>
        <end position="282"/>
    </location>
</feature>
<feature type="transmembrane region" description="Helical" evidence="5">
    <location>
        <begin position="98"/>
        <end position="117"/>
    </location>
</feature>
<protein>
    <submittedName>
        <fullName evidence="7">Sodium:calcium antiporter</fullName>
    </submittedName>
</protein>
<keyword evidence="3 5" id="KW-1133">Transmembrane helix</keyword>
<dbReference type="Pfam" id="PF01699">
    <property type="entry name" value="Na_Ca_ex"/>
    <property type="match status" value="2"/>
</dbReference>
<keyword evidence="8" id="KW-1185">Reference proteome</keyword>
<name>A0ABS5BYY0_9BACT</name>
<evidence type="ECO:0000256" key="1">
    <source>
        <dbReference type="ARBA" id="ARBA00004141"/>
    </source>
</evidence>
<keyword evidence="2 5" id="KW-0812">Transmembrane</keyword>
<dbReference type="InterPro" id="IPR004837">
    <property type="entry name" value="NaCa_Exmemb"/>
</dbReference>
<evidence type="ECO:0000256" key="5">
    <source>
        <dbReference type="SAM" id="Phobius"/>
    </source>
</evidence>
<feature type="domain" description="Sodium/calcium exchanger membrane region" evidence="6">
    <location>
        <begin position="5"/>
        <end position="135"/>
    </location>
</feature>
<dbReference type="EMBL" id="JAGKQQ010000001">
    <property type="protein sequence ID" value="MBP3958863.1"/>
    <property type="molecule type" value="Genomic_DNA"/>
</dbReference>
<proteinExistence type="predicted"/>
<organism evidence="7 8">
    <name type="scientific">Gemmata palustris</name>
    <dbReference type="NCBI Taxonomy" id="2822762"/>
    <lineage>
        <taxon>Bacteria</taxon>
        <taxon>Pseudomonadati</taxon>
        <taxon>Planctomycetota</taxon>
        <taxon>Planctomycetia</taxon>
        <taxon>Gemmatales</taxon>
        <taxon>Gemmataceae</taxon>
        <taxon>Gemmata</taxon>
    </lineage>
</organism>
<evidence type="ECO:0000256" key="3">
    <source>
        <dbReference type="ARBA" id="ARBA00022989"/>
    </source>
</evidence>
<feature type="transmembrane region" description="Helical" evidence="5">
    <location>
        <begin position="68"/>
        <end position="91"/>
    </location>
</feature>
<comment type="subcellular location">
    <subcellularLocation>
        <location evidence="1">Membrane</location>
        <topology evidence="1">Multi-pass membrane protein</topology>
    </subcellularLocation>
</comment>
<feature type="transmembrane region" description="Helical" evidence="5">
    <location>
        <begin position="166"/>
        <end position="189"/>
    </location>
</feature>
<feature type="transmembrane region" description="Helical" evidence="5">
    <location>
        <begin position="209"/>
        <end position="227"/>
    </location>
</feature>
<evidence type="ECO:0000256" key="2">
    <source>
        <dbReference type="ARBA" id="ARBA00022692"/>
    </source>
</evidence>
<evidence type="ECO:0000259" key="6">
    <source>
        <dbReference type="Pfam" id="PF01699"/>
    </source>
</evidence>
<feature type="transmembrane region" description="Helical" evidence="5">
    <location>
        <begin position="234"/>
        <end position="255"/>
    </location>
</feature>
<gene>
    <name evidence="7" type="ORF">J8F10_26755</name>
</gene>
<dbReference type="InterPro" id="IPR044880">
    <property type="entry name" value="NCX_ion-bd_dom_sf"/>
</dbReference>
<keyword evidence="4 5" id="KW-0472">Membrane</keyword>
<feature type="transmembrane region" description="Helical" evidence="5">
    <location>
        <begin position="294"/>
        <end position="312"/>
    </location>
</feature>
<feature type="transmembrane region" description="Helical" evidence="5">
    <location>
        <begin position="38"/>
        <end position="62"/>
    </location>
</feature>
<dbReference type="Proteomes" id="UP000676565">
    <property type="component" value="Unassembled WGS sequence"/>
</dbReference>
<sequence>MSEFVVLFAVGLLLLAVGSTALVLGAARLDRATGRSAFAVGLVAVGFGPCVAGLAFDLAAVLHKLPRLAMGNVIGGNIASIGLVLGAAVLVRPITGTAKLFATAIPLVIVAALLFWFLARDNKVERIEAGVLLVAGLGALALLIHKARQESEPVKAEFAAWVPNRLSMWTAGGLVLAGLGALIGGAVLVTTNANETVRRLSLDSHRLGLVSAGVMALPALVAAVCAARRGRSNLVLGLAVGPALFNLLLVVGTVAMVRPLLVIEGAILNEVPAMALFTLLLVTPLANGLRVSRGEGAILLVACAGFVAWQVTKK</sequence>